<dbReference type="InterPro" id="IPR006527">
    <property type="entry name" value="F-box-assoc_dom_typ1"/>
</dbReference>
<dbReference type="InterPro" id="IPR011043">
    <property type="entry name" value="Gal_Oxase/kelch_b-propeller"/>
</dbReference>
<reference evidence="3 4" key="1">
    <citation type="journal article" date="2023" name="G3 (Bethesda)">
        <title>A chromosome-length genome assembly and annotation of blackberry (Rubus argutus, cv. 'Hillquist').</title>
        <authorList>
            <person name="Bruna T."/>
            <person name="Aryal R."/>
            <person name="Dudchenko O."/>
            <person name="Sargent D.J."/>
            <person name="Mead D."/>
            <person name="Buti M."/>
            <person name="Cavallini A."/>
            <person name="Hytonen T."/>
            <person name="Andres J."/>
            <person name="Pham M."/>
            <person name="Weisz D."/>
            <person name="Mascagni F."/>
            <person name="Usai G."/>
            <person name="Natali L."/>
            <person name="Bassil N."/>
            <person name="Fernandez G.E."/>
            <person name="Lomsadze A."/>
            <person name="Armour M."/>
            <person name="Olukolu B."/>
            <person name="Poorten T."/>
            <person name="Britton C."/>
            <person name="Davik J."/>
            <person name="Ashrafi H."/>
            <person name="Aiden E.L."/>
            <person name="Borodovsky M."/>
            <person name="Worthington M."/>
        </authorList>
    </citation>
    <scope>NUCLEOTIDE SEQUENCE [LARGE SCALE GENOMIC DNA]</scope>
    <source>
        <strain evidence="3">PI 553951</strain>
    </source>
</reference>
<dbReference type="Pfam" id="PF07734">
    <property type="entry name" value="FBA_1"/>
    <property type="match status" value="1"/>
</dbReference>
<dbReference type="PROSITE" id="PS50181">
    <property type="entry name" value="FBOX"/>
    <property type="match status" value="1"/>
</dbReference>
<accession>A0AAW1VLC0</accession>
<evidence type="ECO:0000313" key="4">
    <source>
        <dbReference type="Proteomes" id="UP001457282"/>
    </source>
</evidence>
<feature type="domain" description="F-box" evidence="2">
    <location>
        <begin position="31"/>
        <end position="79"/>
    </location>
</feature>
<comment type="caution">
    <text evidence="3">The sequence shown here is derived from an EMBL/GenBank/DDBJ whole genome shotgun (WGS) entry which is preliminary data.</text>
</comment>
<dbReference type="Proteomes" id="UP001457282">
    <property type="component" value="Unassembled WGS sequence"/>
</dbReference>
<dbReference type="PANTHER" id="PTHR31672">
    <property type="entry name" value="BNACNNG10540D PROTEIN"/>
    <property type="match status" value="1"/>
</dbReference>
<keyword evidence="4" id="KW-1185">Reference proteome</keyword>
<organism evidence="3 4">
    <name type="scientific">Rubus argutus</name>
    <name type="common">Southern blackberry</name>
    <dbReference type="NCBI Taxonomy" id="59490"/>
    <lineage>
        <taxon>Eukaryota</taxon>
        <taxon>Viridiplantae</taxon>
        <taxon>Streptophyta</taxon>
        <taxon>Embryophyta</taxon>
        <taxon>Tracheophyta</taxon>
        <taxon>Spermatophyta</taxon>
        <taxon>Magnoliopsida</taxon>
        <taxon>eudicotyledons</taxon>
        <taxon>Gunneridae</taxon>
        <taxon>Pentapetalae</taxon>
        <taxon>rosids</taxon>
        <taxon>fabids</taxon>
        <taxon>Rosales</taxon>
        <taxon>Rosaceae</taxon>
        <taxon>Rosoideae</taxon>
        <taxon>Rosoideae incertae sedis</taxon>
        <taxon>Rubus</taxon>
    </lineage>
</organism>
<dbReference type="InterPro" id="IPR017451">
    <property type="entry name" value="F-box-assoc_interact_dom"/>
</dbReference>
<evidence type="ECO:0000259" key="2">
    <source>
        <dbReference type="PROSITE" id="PS50181"/>
    </source>
</evidence>
<dbReference type="Gene3D" id="1.20.1280.50">
    <property type="match status" value="1"/>
</dbReference>
<dbReference type="EMBL" id="JBEDUW010000238">
    <property type="protein sequence ID" value="KAK9903130.1"/>
    <property type="molecule type" value="Genomic_DNA"/>
</dbReference>
<dbReference type="AlphaFoldDB" id="A0AAW1VLC0"/>
<name>A0AAW1VLC0_RUBAR</name>
<dbReference type="PANTHER" id="PTHR31672:SF13">
    <property type="entry name" value="F-BOX PROTEIN CPR30-LIKE"/>
    <property type="match status" value="1"/>
</dbReference>
<dbReference type="InterPro" id="IPR001810">
    <property type="entry name" value="F-box_dom"/>
</dbReference>
<dbReference type="NCBIfam" id="TIGR01640">
    <property type="entry name" value="F_box_assoc_1"/>
    <property type="match status" value="1"/>
</dbReference>
<dbReference type="SUPFAM" id="SSF50965">
    <property type="entry name" value="Galactose oxidase, central domain"/>
    <property type="match status" value="1"/>
</dbReference>
<gene>
    <name evidence="3" type="ORF">M0R45_001268</name>
</gene>
<evidence type="ECO:0000256" key="1">
    <source>
        <dbReference type="SAM" id="MobiDB-lite"/>
    </source>
</evidence>
<feature type="compositionally biased region" description="Basic residues" evidence="1">
    <location>
        <begin position="12"/>
        <end position="26"/>
    </location>
</feature>
<sequence>MPREKNGNHPMNPRKKVGAKRQRGKWKPRGCLNVPQLPEALVMDILLRLSIKDLGNCRCVCKDWLHMISDPQFAHLHRLASPICILIGTSPPCKTTEELDLIHTEKCAGSRMRIARMRFAPQNCLPCPVSKMNLINSCNGLLCLTGSRDGSLYVCNPILGQYITIPSPDKQRMYFANFVALGFNAGTNEYKVVQTSCRDYRCSDPEAKIYTIGTGVWRSIGKPPRGCGAIPFNSVLHGALHWIPFYFNCPQVIESFDFEREEFRQLLPPASLQEFKHYDGLRLGVLKGCLFLCVFGGDDRKADMWVMKDYGVQESWTKFLVIENLYPRDNRPHVNNVYEPIMFLNDVEILLTYKRRFVVRYNQETKRLENTTIIRTQSQFQAVGYCPCFVSLHDVSNGEEVKRYALK</sequence>
<dbReference type="Pfam" id="PF00646">
    <property type="entry name" value="F-box"/>
    <property type="match status" value="1"/>
</dbReference>
<proteinExistence type="predicted"/>
<dbReference type="SMART" id="SM00256">
    <property type="entry name" value="FBOX"/>
    <property type="match status" value="1"/>
</dbReference>
<dbReference type="InterPro" id="IPR036047">
    <property type="entry name" value="F-box-like_dom_sf"/>
</dbReference>
<evidence type="ECO:0000313" key="3">
    <source>
        <dbReference type="EMBL" id="KAK9903130.1"/>
    </source>
</evidence>
<protein>
    <recommendedName>
        <fullName evidence="2">F-box domain-containing protein</fullName>
    </recommendedName>
</protein>
<dbReference type="SUPFAM" id="SSF81383">
    <property type="entry name" value="F-box domain"/>
    <property type="match status" value="1"/>
</dbReference>
<feature type="region of interest" description="Disordered" evidence="1">
    <location>
        <begin position="1"/>
        <end position="26"/>
    </location>
</feature>
<dbReference type="InterPro" id="IPR050796">
    <property type="entry name" value="SCF_F-box_component"/>
</dbReference>